<dbReference type="InterPro" id="IPR010298">
    <property type="entry name" value="YacP-like"/>
</dbReference>
<dbReference type="EMBL" id="CP074694">
    <property type="protein sequence ID" value="QVL29855.1"/>
    <property type="molecule type" value="Genomic_DNA"/>
</dbReference>
<sequence length="162" mass="18927">MRFLIDGYNLLYHYGLADRSRSWQANRERFVDWLRETIPNFVEWKVVFDAQKMSRLKTVPIESSPHVIIAKGISADQWIEEYLIRGNSEKWTVVSNDRQVIHSAKSTGNMAWNCDKFLDWLQSPTAPKPKIEPANLNDKPEVMSELELNQLAKIFTLKKHLP</sequence>
<proteinExistence type="predicted"/>
<evidence type="ECO:0000313" key="2">
    <source>
        <dbReference type="Proteomes" id="UP000676194"/>
    </source>
</evidence>
<gene>
    <name evidence="1" type="ORF">KIH39_13340</name>
</gene>
<dbReference type="KEGG" id="tsph:KIH39_13340"/>
<dbReference type="RefSeq" id="WP_213493737.1">
    <property type="nucleotide sequence ID" value="NZ_CP074694.1"/>
</dbReference>
<organism evidence="1 2">
    <name type="scientific">Telmatocola sphagniphila</name>
    <dbReference type="NCBI Taxonomy" id="1123043"/>
    <lineage>
        <taxon>Bacteria</taxon>
        <taxon>Pseudomonadati</taxon>
        <taxon>Planctomycetota</taxon>
        <taxon>Planctomycetia</taxon>
        <taxon>Gemmatales</taxon>
        <taxon>Gemmataceae</taxon>
    </lineage>
</organism>
<dbReference type="AlphaFoldDB" id="A0A8E6B3T9"/>
<reference evidence="1" key="1">
    <citation type="submission" date="2021-05" db="EMBL/GenBank/DDBJ databases">
        <title>Complete genome sequence of the cellulolytic planctomycete Telmatocola sphagniphila SP2T and characterization of the first cellulase from planctomycetes.</title>
        <authorList>
            <person name="Rakitin A.L."/>
            <person name="Beletsky A.V."/>
            <person name="Naumoff D.G."/>
            <person name="Kulichevskaya I.S."/>
            <person name="Mardanov A.V."/>
            <person name="Ravin N.V."/>
            <person name="Dedysh S.N."/>
        </authorList>
    </citation>
    <scope>NUCLEOTIDE SEQUENCE</scope>
    <source>
        <strain evidence="1">SP2T</strain>
    </source>
</reference>
<protein>
    <submittedName>
        <fullName evidence="1">NYN domain-containing protein</fullName>
    </submittedName>
</protein>
<keyword evidence="2" id="KW-1185">Reference proteome</keyword>
<accession>A0A8E6B3T9</accession>
<dbReference type="Pfam" id="PF05991">
    <property type="entry name" value="NYN_YacP"/>
    <property type="match status" value="1"/>
</dbReference>
<evidence type="ECO:0000313" key="1">
    <source>
        <dbReference type="EMBL" id="QVL29855.1"/>
    </source>
</evidence>
<name>A0A8E6B3T9_9BACT</name>
<dbReference type="Proteomes" id="UP000676194">
    <property type="component" value="Chromosome"/>
</dbReference>